<dbReference type="Gene3D" id="3.80.10.10">
    <property type="entry name" value="Ribonuclease Inhibitor"/>
    <property type="match status" value="2"/>
</dbReference>
<accession>A0AAE0FNK6</accession>
<name>A0AAE0FNK6_9CHLO</name>
<dbReference type="InterPro" id="IPR052201">
    <property type="entry name" value="LRR-containing_regulator"/>
</dbReference>
<gene>
    <name evidence="3" type="ORF">CYMTET_28224</name>
</gene>
<comment type="caution">
    <text evidence="3">The sequence shown here is derived from an EMBL/GenBank/DDBJ whole genome shotgun (WGS) entry which is preliminary data.</text>
</comment>
<sequence>MAESEAVACFIIPLLDLLDVHGLSRIILKHLRADYRALLGTTCTLCRDLVEDRYFLENLHFANCPKLTASTLTAVVHRAQEKGASIRQLDISCCNQLRTSWREVRSLLPALGYLKFLRMGGVHVVLDPQQATQLVSELGAVTEVLSFDLELHVGPSTPPEALEEFLSTVVMSEKSPLRAWSLDLYGKVGSNGIQSLATALMCENCKLWRLCLRLNNVGDAGAKVLAGALQHESCKLRHFTLQDNNVECEGALSIASALESRSCRLEYLNLRYNNVGDEGARSLATVLAHTSCNLRHLNLAGNNIGHEGARDLAASLESKNNTLQHLILLGNYLGPEGTESIAASLAHEHCKLQHLNIRCKSTWKRLLCGSHFSSPMLRQICECNSYYASSCQAGGAEAWVGVGGRAGRGGRVAWVGVRREAGREWAGWTWRGGVSERERGAGMAGVSGRVGGMGVSWRWA</sequence>
<reference evidence="3 4" key="1">
    <citation type="journal article" date="2015" name="Genome Biol. Evol.">
        <title>Comparative Genomics of a Bacterivorous Green Alga Reveals Evolutionary Causalities and Consequences of Phago-Mixotrophic Mode of Nutrition.</title>
        <authorList>
            <person name="Burns J.A."/>
            <person name="Paasch A."/>
            <person name="Narechania A."/>
            <person name="Kim E."/>
        </authorList>
    </citation>
    <scope>NUCLEOTIDE SEQUENCE [LARGE SCALE GENOMIC DNA]</scope>
    <source>
        <strain evidence="3 4">PLY_AMNH</strain>
    </source>
</reference>
<protein>
    <submittedName>
        <fullName evidence="3">Uncharacterized protein</fullName>
    </submittedName>
</protein>
<evidence type="ECO:0000313" key="4">
    <source>
        <dbReference type="Proteomes" id="UP001190700"/>
    </source>
</evidence>
<evidence type="ECO:0000256" key="2">
    <source>
        <dbReference type="ARBA" id="ARBA00022737"/>
    </source>
</evidence>
<dbReference type="SMART" id="SM00368">
    <property type="entry name" value="LRR_RI"/>
    <property type="match status" value="5"/>
</dbReference>
<dbReference type="Pfam" id="PF13516">
    <property type="entry name" value="LRR_6"/>
    <property type="match status" value="4"/>
</dbReference>
<organism evidence="3 4">
    <name type="scientific">Cymbomonas tetramitiformis</name>
    <dbReference type="NCBI Taxonomy" id="36881"/>
    <lineage>
        <taxon>Eukaryota</taxon>
        <taxon>Viridiplantae</taxon>
        <taxon>Chlorophyta</taxon>
        <taxon>Pyramimonadophyceae</taxon>
        <taxon>Pyramimonadales</taxon>
        <taxon>Pyramimonadaceae</taxon>
        <taxon>Cymbomonas</taxon>
    </lineage>
</organism>
<dbReference type="InterPro" id="IPR001611">
    <property type="entry name" value="Leu-rich_rpt"/>
</dbReference>
<keyword evidence="2" id="KW-0677">Repeat</keyword>
<dbReference type="EMBL" id="LGRX02015847">
    <property type="protein sequence ID" value="KAK3262947.1"/>
    <property type="molecule type" value="Genomic_DNA"/>
</dbReference>
<comment type="subcellular location">
    <subcellularLocation>
        <location evidence="1">Cytoplasm</location>
        <location evidence="1">Cytoskeleton</location>
        <location evidence="1">Cilium axoneme</location>
    </subcellularLocation>
</comment>
<dbReference type="SUPFAM" id="SSF52047">
    <property type="entry name" value="RNI-like"/>
    <property type="match status" value="1"/>
</dbReference>
<dbReference type="InterPro" id="IPR032675">
    <property type="entry name" value="LRR_dom_sf"/>
</dbReference>
<dbReference type="PANTHER" id="PTHR24111">
    <property type="entry name" value="LEUCINE-RICH REPEAT-CONTAINING PROTEIN 34"/>
    <property type="match status" value="1"/>
</dbReference>
<dbReference type="GO" id="GO:0005930">
    <property type="term" value="C:axoneme"/>
    <property type="evidence" value="ECO:0007669"/>
    <property type="project" value="UniProtKB-SubCell"/>
</dbReference>
<evidence type="ECO:0000256" key="1">
    <source>
        <dbReference type="ARBA" id="ARBA00004430"/>
    </source>
</evidence>
<dbReference type="Proteomes" id="UP001190700">
    <property type="component" value="Unassembled WGS sequence"/>
</dbReference>
<dbReference type="AlphaFoldDB" id="A0AAE0FNK6"/>
<dbReference type="PANTHER" id="PTHR24111:SF0">
    <property type="entry name" value="LEUCINE-RICH REPEAT-CONTAINING PROTEIN"/>
    <property type="match status" value="1"/>
</dbReference>
<evidence type="ECO:0000313" key="3">
    <source>
        <dbReference type="EMBL" id="KAK3262947.1"/>
    </source>
</evidence>
<proteinExistence type="predicted"/>
<keyword evidence="4" id="KW-1185">Reference proteome</keyword>